<reference evidence="3" key="1">
    <citation type="journal article" date="2019" name="Int. J. Syst. Evol. Microbiol.">
        <title>The Global Catalogue of Microorganisms (GCM) 10K type strain sequencing project: providing services to taxonomists for standard genome sequencing and annotation.</title>
        <authorList>
            <consortium name="The Broad Institute Genomics Platform"/>
            <consortium name="The Broad Institute Genome Sequencing Center for Infectious Disease"/>
            <person name="Wu L."/>
            <person name="Ma J."/>
        </authorList>
    </citation>
    <scope>NUCLEOTIDE SEQUENCE [LARGE SCALE GENOMIC DNA]</scope>
    <source>
        <strain evidence="3">JCM 17906</strain>
    </source>
</reference>
<evidence type="ECO:0000313" key="3">
    <source>
        <dbReference type="Proteomes" id="UP001501598"/>
    </source>
</evidence>
<sequence>MALILSRRVAEPGPSGGAEQVRVAVADMDELIAAGDAQPLLAEFDIGPVWWDRMWWVIPQGEGEVERGYLVAGDADQVELTALFFTLARSAEAVEEGARRREATAQASHADDPAWPYDQTRMSRRRWWSRRR</sequence>
<name>A0ABP8RYR5_9PSEU</name>
<feature type="region of interest" description="Disordered" evidence="1">
    <location>
        <begin position="96"/>
        <end position="117"/>
    </location>
</feature>
<comment type="caution">
    <text evidence="2">The sequence shown here is derived from an EMBL/GenBank/DDBJ whole genome shotgun (WGS) entry which is preliminary data.</text>
</comment>
<dbReference type="Proteomes" id="UP001501598">
    <property type="component" value="Unassembled WGS sequence"/>
</dbReference>
<evidence type="ECO:0000313" key="2">
    <source>
        <dbReference type="EMBL" id="GAA4554824.1"/>
    </source>
</evidence>
<evidence type="ECO:0000256" key="1">
    <source>
        <dbReference type="SAM" id="MobiDB-lite"/>
    </source>
</evidence>
<organism evidence="2 3">
    <name type="scientific">Pseudonocardia xishanensis</name>
    <dbReference type="NCBI Taxonomy" id="630995"/>
    <lineage>
        <taxon>Bacteria</taxon>
        <taxon>Bacillati</taxon>
        <taxon>Actinomycetota</taxon>
        <taxon>Actinomycetes</taxon>
        <taxon>Pseudonocardiales</taxon>
        <taxon>Pseudonocardiaceae</taxon>
        <taxon>Pseudonocardia</taxon>
    </lineage>
</organism>
<gene>
    <name evidence="2" type="ORF">GCM10023175_53730</name>
</gene>
<keyword evidence="3" id="KW-1185">Reference proteome</keyword>
<protein>
    <submittedName>
        <fullName evidence="2">Uncharacterized protein</fullName>
    </submittedName>
</protein>
<dbReference type="EMBL" id="BAABGT010000086">
    <property type="protein sequence ID" value="GAA4554824.1"/>
    <property type="molecule type" value="Genomic_DNA"/>
</dbReference>
<accession>A0ABP8RYR5</accession>
<proteinExistence type="predicted"/>